<keyword evidence="7" id="KW-0653">Protein transport</keyword>
<evidence type="ECO:0000256" key="2">
    <source>
        <dbReference type="ARBA" id="ARBA00008835"/>
    </source>
</evidence>
<keyword evidence="9" id="KW-0282">Flagellum</keyword>
<keyword evidence="5 7" id="KW-1133">Transmembrane helix</keyword>
<dbReference type="PIRSF" id="PIRSF005419">
    <property type="entry name" value="FlhA"/>
    <property type="match status" value="1"/>
</dbReference>
<keyword evidence="6 7" id="KW-0472">Membrane</keyword>
<proteinExistence type="inferred from homology"/>
<feature type="transmembrane region" description="Helical" evidence="7">
    <location>
        <begin position="113"/>
        <end position="136"/>
    </location>
</feature>
<feature type="coiled-coil region" evidence="8">
    <location>
        <begin position="325"/>
        <end position="352"/>
    </location>
</feature>
<name>A0A285NF40_9AQUI</name>
<dbReference type="GO" id="GO:0005886">
    <property type="term" value="C:plasma membrane"/>
    <property type="evidence" value="ECO:0007669"/>
    <property type="project" value="UniProtKB-SubCell"/>
</dbReference>
<dbReference type="PANTHER" id="PTHR30161:SF1">
    <property type="entry name" value="FLAGELLAR BIOSYNTHESIS PROTEIN FLHA-RELATED"/>
    <property type="match status" value="1"/>
</dbReference>
<dbReference type="GO" id="GO:0009306">
    <property type="term" value="P:protein secretion"/>
    <property type="evidence" value="ECO:0007669"/>
    <property type="project" value="InterPro"/>
</dbReference>
<dbReference type="InterPro" id="IPR042193">
    <property type="entry name" value="FHIPEP_3"/>
</dbReference>
<organism evidence="9 10">
    <name type="scientific">Persephonella hydrogeniphila</name>
    <dbReference type="NCBI Taxonomy" id="198703"/>
    <lineage>
        <taxon>Bacteria</taxon>
        <taxon>Pseudomonadati</taxon>
        <taxon>Aquificota</taxon>
        <taxon>Aquificia</taxon>
        <taxon>Aquificales</taxon>
        <taxon>Hydrogenothermaceae</taxon>
        <taxon>Persephonella</taxon>
    </lineage>
</organism>
<dbReference type="Gene3D" id="3.40.50.12790">
    <property type="entry name" value="FHIPEP family, domain 4"/>
    <property type="match status" value="1"/>
</dbReference>
<keyword evidence="9" id="KW-0966">Cell projection</keyword>
<keyword evidence="7" id="KW-1005">Bacterial flagellum biogenesis</keyword>
<dbReference type="OrthoDB" id="9759185at2"/>
<keyword evidence="7" id="KW-1006">Bacterial flagellum protein export</keyword>
<keyword evidence="7" id="KW-0813">Transport</keyword>
<dbReference type="PANTHER" id="PTHR30161">
    <property type="entry name" value="FLAGELLAR EXPORT PROTEIN, MEMBRANE FLHA SUBUNIT-RELATED"/>
    <property type="match status" value="1"/>
</dbReference>
<dbReference type="NCBIfam" id="TIGR01398">
    <property type="entry name" value="FlhA"/>
    <property type="match status" value="1"/>
</dbReference>
<evidence type="ECO:0000256" key="8">
    <source>
        <dbReference type="SAM" id="Coils"/>
    </source>
</evidence>
<dbReference type="PRINTS" id="PR00949">
    <property type="entry name" value="TYPE3IMAPROT"/>
</dbReference>
<evidence type="ECO:0000256" key="4">
    <source>
        <dbReference type="ARBA" id="ARBA00022692"/>
    </source>
</evidence>
<feature type="transmembrane region" description="Helical" evidence="7">
    <location>
        <begin position="306"/>
        <end position="324"/>
    </location>
</feature>
<dbReference type="EMBL" id="OBEI01000004">
    <property type="protein sequence ID" value="SNZ08122.1"/>
    <property type="molecule type" value="Genomic_DNA"/>
</dbReference>
<evidence type="ECO:0000256" key="1">
    <source>
        <dbReference type="ARBA" id="ARBA00004651"/>
    </source>
</evidence>
<keyword evidence="9" id="KW-0969">Cilium</keyword>
<dbReference type="GO" id="GO:0044780">
    <property type="term" value="P:bacterial-type flagellum assembly"/>
    <property type="evidence" value="ECO:0007669"/>
    <property type="project" value="InterPro"/>
</dbReference>
<dbReference type="PROSITE" id="PS00994">
    <property type="entry name" value="FHIPEP"/>
    <property type="match status" value="1"/>
</dbReference>
<feature type="transmembrane region" description="Helical" evidence="7">
    <location>
        <begin position="205"/>
        <end position="227"/>
    </location>
</feature>
<reference evidence="10" key="1">
    <citation type="submission" date="2017-09" db="EMBL/GenBank/DDBJ databases">
        <authorList>
            <person name="Varghese N."/>
            <person name="Submissions S."/>
        </authorList>
    </citation>
    <scope>NUCLEOTIDE SEQUENCE [LARGE SCALE GENOMIC DNA]</scope>
    <source>
        <strain evidence="10">DSM 15103</strain>
    </source>
</reference>
<gene>
    <name evidence="7" type="primary">flhA</name>
    <name evidence="9" type="ORF">SAMN06265182_1170</name>
</gene>
<dbReference type="Gene3D" id="1.10.8.540">
    <property type="entry name" value="FHIPEP family, domain 3"/>
    <property type="match status" value="1"/>
</dbReference>
<comment type="similarity">
    <text evidence="2 7">Belongs to the FHIPEP (flagella/HR/invasion proteins export pore) family.</text>
</comment>
<sequence>MGETLNAFFSRLNQYSDAIIVVLIVAILGAMVLPVPPFLLDILLTASITFSIVILMTTLYVQNPLQLSSFPSLLLLATLFRLSLNVATTRRILLHGNEGPDAAGHVIQAFGEFVVGGSYIVGAIVFVILVTINYIVITKGTERISEVAARFTLDALPGKQMAIDADLNAGIIDEKEAQRRRMQIQKEADFYGAMDGASKFIRGDAVAGIIIAIVNIIGGLAIGILQHHMDLQTALKNFTLLTVGDGLVSQIPSLVTSTAAGLMVTRAVSEENLGKEVFQQLTGFPKALYMASFSIFAMGIVPGMPFVPFMLFSAVIGVAAFLMNQMLKKKEVEKAEEQARELLKTAEEKEEKPEEMLPQPELITFEIGYALIPYVDESQNGEIVKRIRSLRKQLSKELGIIIPLIHIKDNLELKPGEYRILIRDIEVGRGEIYPDKLLAIDTGTTKGEIEGIRTKEPAFGLNAYWIDESLKDRAKMLGYTVVDIPTVVITHLSEIIKKHAHEVLGRMETKELINSLSARYPVVKEIVPEQVPLNIVHRVLQNLLKEGIPVKDLLTIIETLSDNITKTNDPEILTEFVRQSLSRMITSMYQKDNTLYALTLGPKTENYIMEKVQENGGSLPPFEPTFVQKLVNQLTEKAQQFVLHQATPVLLTSPATRRFVRKIIEPYLPDYVVLSYAEIEPKVKVNVLGVVDPYGD</sequence>
<dbReference type="InterPro" id="IPR006301">
    <property type="entry name" value="FlhA"/>
</dbReference>
<dbReference type="AlphaFoldDB" id="A0A285NF40"/>
<keyword evidence="3 7" id="KW-1003">Cell membrane</keyword>
<dbReference type="RefSeq" id="WP_097000345.1">
    <property type="nucleotide sequence ID" value="NZ_OBEI01000004.1"/>
</dbReference>
<accession>A0A285NF40</accession>
<dbReference type="InterPro" id="IPR042194">
    <property type="entry name" value="FHIPEP_1"/>
</dbReference>
<keyword evidence="8" id="KW-0175">Coiled coil</keyword>
<evidence type="ECO:0000313" key="9">
    <source>
        <dbReference type="EMBL" id="SNZ08122.1"/>
    </source>
</evidence>
<evidence type="ECO:0000256" key="3">
    <source>
        <dbReference type="ARBA" id="ARBA00022475"/>
    </source>
</evidence>
<keyword evidence="4 7" id="KW-0812">Transmembrane</keyword>
<dbReference type="InterPro" id="IPR042196">
    <property type="entry name" value="FHIPEP_4"/>
</dbReference>
<dbReference type="Pfam" id="PF00771">
    <property type="entry name" value="FHIPEP"/>
    <property type="match status" value="1"/>
</dbReference>
<keyword evidence="10" id="KW-1185">Reference proteome</keyword>
<evidence type="ECO:0000313" key="10">
    <source>
        <dbReference type="Proteomes" id="UP000219036"/>
    </source>
</evidence>
<comment type="caution">
    <text evidence="7">Lacks conserved residue(s) required for the propagation of feature annotation.</text>
</comment>
<comment type="subcellular location">
    <subcellularLocation>
        <location evidence="1 7">Cell membrane</location>
        <topology evidence="1 7">Multi-pass membrane protein</topology>
    </subcellularLocation>
</comment>
<comment type="function">
    <text evidence="7">Required for formation of the rod structure of the flagellar apparatus. Together with FliI and FliH, may constitute the export apparatus of flagellin.</text>
</comment>
<protein>
    <recommendedName>
        <fullName evidence="7">Flagellar biosynthesis protein FlhA</fullName>
    </recommendedName>
</protein>
<evidence type="ECO:0000256" key="5">
    <source>
        <dbReference type="ARBA" id="ARBA00022989"/>
    </source>
</evidence>
<dbReference type="Gene3D" id="3.40.30.60">
    <property type="entry name" value="FHIPEP family, domain 1"/>
    <property type="match status" value="1"/>
</dbReference>
<evidence type="ECO:0000256" key="6">
    <source>
        <dbReference type="ARBA" id="ARBA00023136"/>
    </source>
</evidence>
<dbReference type="Proteomes" id="UP000219036">
    <property type="component" value="Unassembled WGS sequence"/>
</dbReference>
<feature type="transmembrane region" description="Helical" evidence="7">
    <location>
        <begin position="12"/>
        <end position="32"/>
    </location>
</feature>
<dbReference type="InterPro" id="IPR025505">
    <property type="entry name" value="FHIPEP_CS"/>
</dbReference>
<dbReference type="InterPro" id="IPR001712">
    <property type="entry name" value="T3SS_FHIPEP"/>
</dbReference>
<evidence type="ECO:0000256" key="7">
    <source>
        <dbReference type="RuleBase" id="RU364093"/>
    </source>
</evidence>
<feature type="transmembrane region" description="Helical" evidence="7">
    <location>
        <begin position="38"/>
        <end position="61"/>
    </location>
</feature>